<protein>
    <recommendedName>
        <fullName evidence="4">Type VII secretion protein EccB</fullName>
    </recommendedName>
</protein>
<keyword evidence="1" id="KW-1133">Transmembrane helix</keyword>
<dbReference type="Proteomes" id="UP000502508">
    <property type="component" value="Chromosome"/>
</dbReference>
<evidence type="ECO:0000313" key="2">
    <source>
        <dbReference type="EMBL" id="BCB74689.1"/>
    </source>
</evidence>
<dbReference type="RefSeq" id="WP_173034150.1">
    <property type="nucleotide sequence ID" value="NZ_AP022870.1"/>
</dbReference>
<dbReference type="InterPro" id="IPR007795">
    <property type="entry name" value="T7SS_EccB"/>
</dbReference>
<accession>A0A6F8XLM5</accession>
<dbReference type="AlphaFoldDB" id="A0A6F8XLM5"/>
<keyword evidence="3" id="KW-1185">Reference proteome</keyword>
<dbReference type="Pfam" id="PF05108">
    <property type="entry name" value="T7SS_ESX1_EccB"/>
    <property type="match status" value="1"/>
</dbReference>
<organism evidence="2 3">
    <name type="scientific">Phytohabitans flavus</name>
    <dbReference type="NCBI Taxonomy" id="1076124"/>
    <lineage>
        <taxon>Bacteria</taxon>
        <taxon>Bacillati</taxon>
        <taxon>Actinomycetota</taxon>
        <taxon>Actinomycetes</taxon>
        <taxon>Micromonosporales</taxon>
        <taxon>Micromonosporaceae</taxon>
    </lineage>
</organism>
<dbReference type="EMBL" id="AP022870">
    <property type="protein sequence ID" value="BCB74689.1"/>
    <property type="molecule type" value="Genomic_DNA"/>
</dbReference>
<evidence type="ECO:0000256" key="1">
    <source>
        <dbReference type="SAM" id="Phobius"/>
    </source>
</evidence>
<dbReference type="InterPro" id="IPR044857">
    <property type="entry name" value="T7SS_EccB_R1"/>
</dbReference>
<feature type="transmembrane region" description="Helical" evidence="1">
    <location>
        <begin position="37"/>
        <end position="61"/>
    </location>
</feature>
<dbReference type="KEGG" id="pfla:Pflav_010990"/>
<sequence>MQSRRDQVQAQSYVLGRLTAALVAADPEALEHPHRRVAAGILAGLLVAALVVAGFGVYGFLVPGGSKAWRQPGVLILERETGAQYVFAKNQLLPVRNYTSAALLFGKPPKLVSVSRKSLAGTPKGQPVGIPEAPDALPSAGGLGGADWTTCAISQRDSAGTLALATVLAVGRDSGGQSVPDDRALVVRAAGDDARGGYLVWRGTRHRLTEEWLPRVLGYQDRAVTVQPQWIDLLPAGPDLRPIDVPGRGAAGPDIDGAPSRIGELFRTRLPGTAERYYLLRRDGLSELTATEFGVVSGDPRTEQAYGGGPVAPRELSPAALAQLPVSDEPGLPRSLPPVPPAVAGTGGERAWCVRWTPGEGVSVVADPAPAGVPLATAGAAGGSAAAAVLIQPNTGGIVRAGREGQAPGTTLFLLTDAGLRFPLTSPDVAKSLGYPTDDVVTVPPALLRLLPTGATLDPAQAAG</sequence>
<dbReference type="PANTHER" id="PTHR40765:SF2">
    <property type="entry name" value="ESX-2 SECRETION SYSTEM ATPASE ECCB2"/>
    <property type="match status" value="1"/>
</dbReference>
<dbReference type="PANTHER" id="PTHR40765">
    <property type="entry name" value="ESX-2 SECRETION SYSTEM ATPASE ECCB2"/>
    <property type="match status" value="1"/>
</dbReference>
<evidence type="ECO:0008006" key="4">
    <source>
        <dbReference type="Google" id="ProtNLM"/>
    </source>
</evidence>
<keyword evidence="1" id="KW-0472">Membrane</keyword>
<dbReference type="Gene3D" id="3.30.2390.20">
    <property type="entry name" value="Type VII secretion system EccB, repeat 1 domain"/>
    <property type="match status" value="1"/>
</dbReference>
<dbReference type="GO" id="GO:0005576">
    <property type="term" value="C:extracellular region"/>
    <property type="evidence" value="ECO:0007669"/>
    <property type="project" value="TreeGrafter"/>
</dbReference>
<proteinExistence type="predicted"/>
<keyword evidence="1" id="KW-0812">Transmembrane</keyword>
<reference evidence="2 3" key="1">
    <citation type="submission" date="2020-03" db="EMBL/GenBank/DDBJ databases">
        <title>Whole genome shotgun sequence of Phytohabitans flavus NBRC 107702.</title>
        <authorList>
            <person name="Komaki H."/>
            <person name="Tamura T."/>
        </authorList>
    </citation>
    <scope>NUCLEOTIDE SEQUENCE [LARGE SCALE GENOMIC DNA]</scope>
    <source>
        <strain evidence="2 3">NBRC 107702</strain>
    </source>
</reference>
<dbReference type="NCBIfam" id="TIGR03919">
    <property type="entry name" value="T7SS_EccB"/>
    <property type="match status" value="1"/>
</dbReference>
<name>A0A6F8XLM5_9ACTN</name>
<reference evidence="2 3" key="2">
    <citation type="submission" date="2020-03" db="EMBL/GenBank/DDBJ databases">
        <authorList>
            <person name="Ichikawa N."/>
            <person name="Kimura A."/>
            <person name="Kitahashi Y."/>
            <person name="Uohara A."/>
        </authorList>
    </citation>
    <scope>NUCLEOTIDE SEQUENCE [LARGE SCALE GENOMIC DNA]</scope>
    <source>
        <strain evidence="2 3">NBRC 107702</strain>
    </source>
</reference>
<evidence type="ECO:0000313" key="3">
    <source>
        <dbReference type="Proteomes" id="UP000502508"/>
    </source>
</evidence>
<gene>
    <name evidence="2" type="ORF">Pflav_010990</name>
</gene>